<dbReference type="SUPFAM" id="SSF103473">
    <property type="entry name" value="MFS general substrate transporter"/>
    <property type="match status" value="1"/>
</dbReference>
<feature type="transmembrane region" description="Helical" evidence="6">
    <location>
        <begin position="349"/>
        <end position="372"/>
    </location>
</feature>
<comment type="similarity">
    <text evidence="2">Belongs to the major facilitator superfamily. Nitrate/nitrite porter (TC 2.A.1.8) family.</text>
</comment>
<dbReference type="InterPro" id="IPR011701">
    <property type="entry name" value="MFS"/>
</dbReference>
<dbReference type="Pfam" id="PF07690">
    <property type="entry name" value="MFS_1"/>
    <property type="match status" value="1"/>
</dbReference>
<keyword evidence="5 6" id="KW-0472">Membrane</keyword>
<dbReference type="Gene3D" id="1.20.1250.20">
    <property type="entry name" value="MFS general substrate transporter like domains"/>
    <property type="match status" value="1"/>
</dbReference>
<keyword evidence="4 6" id="KW-1133">Transmembrane helix</keyword>
<evidence type="ECO:0000256" key="2">
    <source>
        <dbReference type="ARBA" id="ARBA00008432"/>
    </source>
</evidence>
<feature type="transmembrane region" description="Helical" evidence="6">
    <location>
        <begin position="323"/>
        <end position="343"/>
    </location>
</feature>
<keyword evidence="8" id="KW-1185">Reference proteome</keyword>
<protein>
    <submittedName>
        <fullName evidence="7">MFS transporter</fullName>
    </submittedName>
</protein>
<evidence type="ECO:0000256" key="1">
    <source>
        <dbReference type="ARBA" id="ARBA00004141"/>
    </source>
</evidence>
<organism evidence="7 8">
    <name type="scientific">Populibacterium corticicola</name>
    <dbReference type="NCBI Taxonomy" id="1812826"/>
    <lineage>
        <taxon>Bacteria</taxon>
        <taxon>Bacillati</taxon>
        <taxon>Actinomycetota</taxon>
        <taxon>Actinomycetes</taxon>
        <taxon>Micrococcales</taxon>
        <taxon>Jonesiaceae</taxon>
        <taxon>Populibacterium</taxon>
    </lineage>
</organism>
<dbReference type="Proteomes" id="UP001597391">
    <property type="component" value="Unassembled WGS sequence"/>
</dbReference>
<dbReference type="RefSeq" id="WP_377467800.1">
    <property type="nucleotide sequence ID" value="NZ_JBHUOP010000007.1"/>
</dbReference>
<name>A0ABW5XL59_9MICO</name>
<feature type="transmembrane region" description="Helical" evidence="6">
    <location>
        <begin position="188"/>
        <end position="213"/>
    </location>
</feature>
<evidence type="ECO:0000256" key="5">
    <source>
        <dbReference type="ARBA" id="ARBA00023136"/>
    </source>
</evidence>
<evidence type="ECO:0000256" key="3">
    <source>
        <dbReference type="ARBA" id="ARBA00022692"/>
    </source>
</evidence>
<reference evidence="8" key="1">
    <citation type="journal article" date="2019" name="Int. J. Syst. Evol. Microbiol.">
        <title>The Global Catalogue of Microorganisms (GCM) 10K type strain sequencing project: providing services to taxonomists for standard genome sequencing and annotation.</title>
        <authorList>
            <consortium name="The Broad Institute Genomics Platform"/>
            <consortium name="The Broad Institute Genome Sequencing Center for Infectious Disease"/>
            <person name="Wu L."/>
            <person name="Ma J."/>
        </authorList>
    </citation>
    <scope>NUCLEOTIDE SEQUENCE [LARGE SCALE GENOMIC DNA]</scope>
    <source>
        <strain evidence="8">KCTC 33576</strain>
    </source>
</reference>
<feature type="transmembrane region" description="Helical" evidence="6">
    <location>
        <begin position="427"/>
        <end position="446"/>
    </location>
</feature>
<accession>A0ABW5XL59</accession>
<dbReference type="CDD" id="cd17341">
    <property type="entry name" value="MFS_NRT2_like"/>
    <property type="match status" value="1"/>
</dbReference>
<feature type="transmembrane region" description="Helical" evidence="6">
    <location>
        <begin position="219"/>
        <end position="238"/>
    </location>
</feature>
<proteinExistence type="inferred from homology"/>
<evidence type="ECO:0000256" key="6">
    <source>
        <dbReference type="SAM" id="Phobius"/>
    </source>
</evidence>
<dbReference type="InterPro" id="IPR044772">
    <property type="entry name" value="NO3_transporter"/>
</dbReference>
<sequence>MTTYDNSAPTATAVREETTTAATQTLTRHPGRWLEGWNPEDPAQWEGGGRRIARRNLVVSIYAEFLGFCVWAMWSVVVPFLPEAGFTLTVDQQFWLIALPSLVGAVMRIPYTFMVPIFGGRNWTIISAALLILPAGALAWVVGRPETSFGVLLMIAALAGFGGGNFASSMTNISFFFPEKEKGSALGLNAAGGNLGTGLVQLVVPVIIVLGAGLHLERAGLIFIPLALLGVVAAALWMDNLRGVASDVKAFAAAGAHPHTWLISFLYLGTFGSFIGFSGVFPTLLKTQFPEVGLSIAFLGALVGALSRPFGGWLADRVGGARLTVLCFFALMVGTVGAMYGLSTRSFSWFFASFLALFVAAGVGNGSTYRMIPAVFRTGRLEGDLMVARQTAAGCIGIAGAVGAIGGFLIPRGFALSTSLSGSLVPALWAFLCAYALMAAVTYTIYLRRGSIFAKANV</sequence>
<dbReference type="EMBL" id="JBHUOP010000007">
    <property type="protein sequence ID" value="MFD2841614.1"/>
    <property type="molecule type" value="Genomic_DNA"/>
</dbReference>
<feature type="transmembrane region" description="Helical" evidence="6">
    <location>
        <begin position="292"/>
        <end position="311"/>
    </location>
</feature>
<feature type="transmembrane region" description="Helical" evidence="6">
    <location>
        <begin position="123"/>
        <end position="143"/>
    </location>
</feature>
<evidence type="ECO:0000256" key="4">
    <source>
        <dbReference type="ARBA" id="ARBA00022989"/>
    </source>
</evidence>
<dbReference type="InterPro" id="IPR036259">
    <property type="entry name" value="MFS_trans_sf"/>
</dbReference>
<dbReference type="PANTHER" id="PTHR23515">
    <property type="entry name" value="HIGH-AFFINITY NITRATE TRANSPORTER 2.3"/>
    <property type="match status" value="1"/>
</dbReference>
<feature type="transmembrane region" description="Helical" evidence="6">
    <location>
        <begin position="259"/>
        <end position="280"/>
    </location>
</feature>
<evidence type="ECO:0000313" key="7">
    <source>
        <dbReference type="EMBL" id="MFD2841614.1"/>
    </source>
</evidence>
<comment type="subcellular location">
    <subcellularLocation>
        <location evidence="1">Membrane</location>
        <topology evidence="1">Multi-pass membrane protein</topology>
    </subcellularLocation>
</comment>
<feature type="transmembrane region" description="Helical" evidence="6">
    <location>
        <begin position="149"/>
        <end position="167"/>
    </location>
</feature>
<comment type="caution">
    <text evidence="7">The sequence shown here is derived from an EMBL/GenBank/DDBJ whole genome shotgun (WGS) entry which is preliminary data.</text>
</comment>
<feature type="transmembrane region" description="Helical" evidence="6">
    <location>
        <begin position="93"/>
        <end position="111"/>
    </location>
</feature>
<gene>
    <name evidence="7" type="ORF">ACFSYH_13695</name>
</gene>
<keyword evidence="3 6" id="KW-0812">Transmembrane</keyword>
<feature type="transmembrane region" description="Helical" evidence="6">
    <location>
        <begin position="393"/>
        <end position="415"/>
    </location>
</feature>
<feature type="transmembrane region" description="Helical" evidence="6">
    <location>
        <begin position="57"/>
        <end position="81"/>
    </location>
</feature>
<evidence type="ECO:0000313" key="8">
    <source>
        <dbReference type="Proteomes" id="UP001597391"/>
    </source>
</evidence>